<comment type="caution">
    <text evidence="5">The sequence shown here is derived from an EMBL/GenBank/DDBJ whole genome shotgun (WGS) entry which is preliminary data.</text>
</comment>
<dbReference type="PANTHER" id="PTHR22939:SF129">
    <property type="entry name" value="SERINE PROTEASE HTRA2, MITOCHONDRIAL"/>
    <property type="match status" value="1"/>
</dbReference>
<evidence type="ECO:0000313" key="6">
    <source>
        <dbReference type="Proteomes" id="UP000318733"/>
    </source>
</evidence>
<reference evidence="5 6" key="1">
    <citation type="submission" date="2019-07" db="EMBL/GenBank/DDBJ databases">
        <authorList>
            <person name="Huq M.A."/>
        </authorList>
    </citation>
    <scope>NUCLEOTIDE SEQUENCE [LARGE SCALE GENOMIC DNA]</scope>
    <source>
        <strain evidence="5 6">MAH-19</strain>
    </source>
</reference>
<feature type="domain" description="PDZ" evidence="4">
    <location>
        <begin position="363"/>
        <end position="416"/>
    </location>
</feature>
<dbReference type="PROSITE" id="PS50106">
    <property type="entry name" value="PDZ"/>
    <property type="match status" value="1"/>
</dbReference>
<dbReference type="EMBL" id="VLPK01000004">
    <property type="protein sequence ID" value="TSJ38900.1"/>
    <property type="molecule type" value="Genomic_DNA"/>
</dbReference>
<keyword evidence="2" id="KW-0645">Protease</keyword>
<sequence length="531" mass="57299">MMIKPYRLFLAIALLVSWIPQRIMAQTAESAIQKTIAKVRPACVRLWGFDTLQQVRTGAQFSAVVAKDGYILTAAHVSVPGNTYKVMFPDGREAIAVALGKIELADDKTIPDVALMKIVTKGNWPNVEIGSSAALQKGEPCLSIAYPESLNQTQPTVRLGKVTASLNNRGFISSTCLMEPGDSGGPLINLSGQLIGLHSAIEIAEDKNYDVPVDLYEKYWTALQQPVVYHRWPETVSAIPAVKTSLHLTSWPKAGNYSGTCVKLTSHLDGKVQTVMGTILFCKGQTFVVSKSSMVGSNVAAGNTTLSIMARDPNTDLVLLRPNTKLKGGIKLNETDHPLQTGSFLFAPLADTATITGILSGGPLDLPKTNSAGFLGATPMHNSSPAKIFFVRAGSPAALSGIKTGDVVTQLNGQPIADAGTFADVMSKTWPGDTLKIKVKRGAEENERAIILTYPPEIIHDHPAEHFTGGKSRRRDGFKQIYTTDLVLRPEQCGGPIFDARHHFCGIVIARYSRVNSLLISADGIRQFILK</sequence>
<dbReference type="SUPFAM" id="SSF50156">
    <property type="entry name" value="PDZ domain-like"/>
    <property type="match status" value="1"/>
</dbReference>
<evidence type="ECO:0000259" key="4">
    <source>
        <dbReference type="PROSITE" id="PS50106"/>
    </source>
</evidence>
<dbReference type="Proteomes" id="UP000318733">
    <property type="component" value="Unassembled WGS sequence"/>
</dbReference>
<dbReference type="GO" id="GO:0004252">
    <property type="term" value="F:serine-type endopeptidase activity"/>
    <property type="evidence" value="ECO:0007669"/>
    <property type="project" value="InterPro"/>
</dbReference>
<keyword evidence="6" id="KW-1185">Reference proteome</keyword>
<dbReference type="Pfam" id="PF13365">
    <property type="entry name" value="Trypsin_2"/>
    <property type="match status" value="1"/>
</dbReference>
<dbReference type="InterPro" id="IPR001478">
    <property type="entry name" value="PDZ"/>
</dbReference>
<dbReference type="SMART" id="SM00228">
    <property type="entry name" value="PDZ"/>
    <property type="match status" value="1"/>
</dbReference>
<dbReference type="GO" id="GO:0006508">
    <property type="term" value="P:proteolysis"/>
    <property type="evidence" value="ECO:0007669"/>
    <property type="project" value="UniProtKB-KW"/>
</dbReference>
<keyword evidence="3" id="KW-0378">Hydrolase</keyword>
<evidence type="ECO:0000256" key="3">
    <source>
        <dbReference type="ARBA" id="ARBA00022801"/>
    </source>
</evidence>
<evidence type="ECO:0000256" key="1">
    <source>
        <dbReference type="ARBA" id="ARBA00010541"/>
    </source>
</evidence>
<dbReference type="OrthoDB" id="728837at2"/>
<gene>
    <name evidence="5" type="ORF">FO440_20590</name>
</gene>
<proteinExistence type="inferred from homology"/>
<organism evidence="5 6">
    <name type="scientific">Mucilaginibacter corticis</name>
    <dbReference type="NCBI Taxonomy" id="2597670"/>
    <lineage>
        <taxon>Bacteria</taxon>
        <taxon>Pseudomonadati</taxon>
        <taxon>Bacteroidota</taxon>
        <taxon>Sphingobacteriia</taxon>
        <taxon>Sphingobacteriales</taxon>
        <taxon>Sphingobacteriaceae</taxon>
        <taxon>Mucilaginibacter</taxon>
    </lineage>
</organism>
<dbReference type="Pfam" id="PF13180">
    <property type="entry name" value="PDZ_2"/>
    <property type="match status" value="1"/>
</dbReference>
<dbReference type="PANTHER" id="PTHR22939">
    <property type="entry name" value="SERINE PROTEASE FAMILY S1C HTRA-RELATED"/>
    <property type="match status" value="1"/>
</dbReference>
<comment type="similarity">
    <text evidence="1">Belongs to the peptidase S1C family.</text>
</comment>
<dbReference type="InterPro" id="IPR009003">
    <property type="entry name" value="Peptidase_S1_PA"/>
</dbReference>
<dbReference type="InterPro" id="IPR001940">
    <property type="entry name" value="Peptidase_S1C"/>
</dbReference>
<evidence type="ECO:0000313" key="5">
    <source>
        <dbReference type="EMBL" id="TSJ38900.1"/>
    </source>
</evidence>
<dbReference type="Gene3D" id="2.40.10.120">
    <property type="match status" value="1"/>
</dbReference>
<name>A0A556MG93_9SPHI</name>
<dbReference type="SUPFAM" id="SSF50494">
    <property type="entry name" value="Trypsin-like serine proteases"/>
    <property type="match status" value="2"/>
</dbReference>
<dbReference type="PRINTS" id="PR00834">
    <property type="entry name" value="PROTEASES2C"/>
</dbReference>
<evidence type="ECO:0000256" key="2">
    <source>
        <dbReference type="ARBA" id="ARBA00022670"/>
    </source>
</evidence>
<dbReference type="AlphaFoldDB" id="A0A556MG93"/>
<dbReference type="Gene3D" id="2.30.42.10">
    <property type="match status" value="1"/>
</dbReference>
<accession>A0A556MG93</accession>
<dbReference type="InterPro" id="IPR036034">
    <property type="entry name" value="PDZ_sf"/>
</dbReference>
<dbReference type="RefSeq" id="WP_144250181.1">
    <property type="nucleotide sequence ID" value="NZ_VLPK01000004.1"/>
</dbReference>
<protein>
    <submittedName>
        <fullName evidence="5">PDZ domain-containing protein</fullName>
    </submittedName>
</protein>